<evidence type="ECO:0000256" key="7">
    <source>
        <dbReference type="ARBA" id="ARBA00022741"/>
    </source>
</evidence>
<dbReference type="Pfam" id="PF09334">
    <property type="entry name" value="tRNA-synt_1g"/>
    <property type="match status" value="2"/>
</dbReference>
<dbReference type="PRINTS" id="PR01041">
    <property type="entry name" value="TRNASYNTHMET"/>
</dbReference>
<evidence type="ECO:0000259" key="14">
    <source>
        <dbReference type="PROSITE" id="PS50886"/>
    </source>
</evidence>
<dbReference type="PANTHER" id="PTHR43326:SF1">
    <property type="entry name" value="METHIONINE--TRNA LIGASE, MITOCHONDRIAL"/>
    <property type="match status" value="1"/>
</dbReference>
<dbReference type="RefSeq" id="WP_072974835.1">
    <property type="nucleotide sequence ID" value="NZ_FQTY01000005.1"/>
</dbReference>
<feature type="domain" description="TRNA-binding" evidence="14">
    <location>
        <begin position="551"/>
        <end position="652"/>
    </location>
</feature>
<dbReference type="Gene3D" id="3.40.50.620">
    <property type="entry name" value="HUPs"/>
    <property type="match status" value="1"/>
</dbReference>
<dbReference type="InterPro" id="IPR004495">
    <property type="entry name" value="Met-tRNA-synth_bsu_C"/>
</dbReference>
<dbReference type="SUPFAM" id="SSF47323">
    <property type="entry name" value="Anticodon-binding domain of a subclass of class I aminoacyl-tRNA synthetases"/>
    <property type="match status" value="1"/>
</dbReference>
<feature type="binding site" evidence="13">
    <location>
        <position position="129"/>
    </location>
    <ligand>
        <name>Zn(2+)</name>
        <dbReference type="ChEBI" id="CHEBI:29105"/>
    </ligand>
</feature>
<dbReference type="HAMAP" id="MF_01228">
    <property type="entry name" value="Met_tRNA_synth_type2"/>
    <property type="match status" value="1"/>
</dbReference>
<keyword evidence="8 13" id="KW-0067">ATP-binding</keyword>
<keyword evidence="4 13" id="KW-0963">Cytoplasm</keyword>
<dbReference type="InterPro" id="IPR014729">
    <property type="entry name" value="Rossmann-like_a/b/a_fold"/>
</dbReference>
<dbReference type="InterPro" id="IPR023457">
    <property type="entry name" value="Met-tRNA_synth_2"/>
</dbReference>
<dbReference type="AlphaFoldDB" id="A0A1M4VG71"/>
<feature type="binding site" evidence="13">
    <location>
        <position position="143"/>
    </location>
    <ligand>
        <name>Zn(2+)</name>
        <dbReference type="ChEBI" id="CHEBI:29105"/>
    </ligand>
</feature>
<dbReference type="Gene3D" id="1.10.730.10">
    <property type="entry name" value="Isoleucyl-tRNA Synthetase, Domain 1"/>
    <property type="match status" value="1"/>
</dbReference>
<evidence type="ECO:0000313" key="16">
    <source>
        <dbReference type="Proteomes" id="UP000184114"/>
    </source>
</evidence>
<evidence type="ECO:0000256" key="3">
    <source>
        <dbReference type="ARBA" id="ARBA00011738"/>
    </source>
</evidence>
<dbReference type="FunFam" id="1.10.730.10:FF:000026">
    <property type="entry name" value="Methionine--tRNA ligase"/>
    <property type="match status" value="1"/>
</dbReference>
<organism evidence="15 16">
    <name type="scientific">Tissierella praeacuta DSM 18095</name>
    <dbReference type="NCBI Taxonomy" id="1123404"/>
    <lineage>
        <taxon>Bacteria</taxon>
        <taxon>Bacillati</taxon>
        <taxon>Bacillota</taxon>
        <taxon>Tissierellia</taxon>
        <taxon>Tissierellales</taxon>
        <taxon>Tissierellaceae</taxon>
        <taxon>Tissierella</taxon>
    </lineage>
</organism>
<evidence type="ECO:0000256" key="13">
    <source>
        <dbReference type="HAMAP-Rule" id="MF_01228"/>
    </source>
</evidence>
<keyword evidence="10 13" id="KW-0648">Protein biosynthesis</keyword>
<dbReference type="EMBL" id="FQTY01000005">
    <property type="protein sequence ID" value="SHE67979.1"/>
    <property type="molecule type" value="Genomic_DNA"/>
</dbReference>
<dbReference type="SUPFAM" id="SSF50249">
    <property type="entry name" value="Nucleic acid-binding proteins"/>
    <property type="match status" value="1"/>
</dbReference>
<dbReference type="InterPro" id="IPR014758">
    <property type="entry name" value="Met-tRNA_synth"/>
</dbReference>
<gene>
    <name evidence="13" type="primary">metG</name>
    <name evidence="15" type="ORF">SAMN02745784_01444</name>
</gene>
<dbReference type="FunFam" id="2.170.220.10:FF:000002">
    <property type="entry name" value="Methionine--tRNA ligase"/>
    <property type="match status" value="1"/>
</dbReference>
<dbReference type="Pfam" id="PF01588">
    <property type="entry name" value="tRNA_bind"/>
    <property type="match status" value="1"/>
</dbReference>
<accession>A0A1M4VG71</accession>
<dbReference type="GeneID" id="90993825"/>
<dbReference type="GO" id="GO:0005524">
    <property type="term" value="F:ATP binding"/>
    <property type="evidence" value="ECO:0007669"/>
    <property type="project" value="UniProtKB-UniRule"/>
</dbReference>
<comment type="cofactor">
    <cofactor evidence="13">
        <name>Zn(2+)</name>
        <dbReference type="ChEBI" id="CHEBI:29105"/>
    </cofactor>
    <text evidence="13">Binds 1 zinc ion per subunit.</text>
</comment>
<sequence>MKKYYLTTPIYYPSDNLHIGHTYTTVAADAIKKFKKMQGYDVYFVTGSDEHGQKIQEKAKENGVTPKAYVDKIVADIKALWKTLEIDYDTFIRTTDSHHEKAVQEIFTKLYEKGEIYKSKYEGHYCTPCEAFWSESQLKDGKCPDCGREVHLAEEEAYFFRLSKYRDKLLALYEENPEFIQPESRKNEMINNFLKDGLEDLCVSRTSFDWGIKVPFDPSHVVYVWIDALSCYLTALGYGTDDDKNFKEFWPANVHLVGKEIVRFHTIIWPALLMAMDLELPKKVFGHGWILFEDDKMSKSKGNVIYPEPIIQLYGIDAFKYFLLREFSFGQDGSFHRDKFLQRLNSDLANDLGNLVSRTVTMIEKYNEGVIPAPVKEGEFDDSLKEIGIKAASKVEEYMDKLNFSNALEEIWKLIRRTNKYVDETAPWILAKEENKERLDTVLYNLAESLRIVSILIKPFMEKTSIEIRKQLGLENDILWNDAKTWGILETGTKVARGGIIFPRLDIEKELVKLNDENQKLIDLRSKGKKVVNVEEVKEVEEKVEEITIDEFDKIKLKVAEVISCENHPKADKLYVLQLKLGEEERQVVSGIKEYYSPEDLVGKKVVVVTNLKPVKLRGIESKGMILAAEDSDGKLSLVSTLEDLKSGATIS</sequence>
<dbReference type="CDD" id="cd00814">
    <property type="entry name" value="MetRS_core"/>
    <property type="match status" value="1"/>
</dbReference>
<dbReference type="Gene3D" id="2.170.220.10">
    <property type="match status" value="1"/>
</dbReference>
<evidence type="ECO:0000256" key="5">
    <source>
        <dbReference type="ARBA" id="ARBA00022555"/>
    </source>
</evidence>
<feature type="binding site" evidence="13">
    <location>
        <position position="126"/>
    </location>
    <ligand>
        <name>Zn(2+)</name>
        <dbReference type="ChEBI" id="CHEBI:29105"/>
    </ligand>
</feature>
<dbReference type="NCBIfam" id="NF008900">
    <property type="entry name" value="PRK12267.1"/>
    <property type="match status" value="1"/>
</dbReference>
<comment type="catalytic activity">
    <reaction evidence="12 13">
        <text>tRNA(Met) + L-methionine + ATP = L-methionyl-tRNA(Met) + AMP + diphosphate</text>
        <dbReference type="Rhea" id="RHEA:13481"/>
        <dbReference type="Rhea" id="RHEA-COMP:9667"/>
        <dbReference type="Rhea" id="RHEA-COMP:9698"/>
        <dbReference type="ChEBI" id="CHEBI:30616"/>
        <dbReference type="ChEBI" id="CHEBI:33019"/>
        <dbReference type="ChEBI" id="CHEBI:57844"/>
        <dbReference type="ChEBI" id="CHEBI:78442"/>
        <dbReference type="ChEBI" id="CHEBI:78530"/>
        <dbReference type="ChEBI" id="CHEBI:456215"/>
        <dbReference type="EC" id="6.1.1.10"/>
    </reaction>
</comment>
<evidence type="ECO:0000256" key="1">
    <source>
        <dbReference type="ARBA" id="ARBA00003314"/>
    </source>
</evidence>
<dbReference type="InterPro" id="IPR002547">
    <property type="entry name" value="tRNA-bd_dom"/>
</dbReference>
<protein>
    <recommendedName>
        <fullName evidence="13">Methionine--tRNA ligase</fullName>
        <ecNumber evidence="13">6.1.1.10</ecNumber>
    </recommendedName>
    <alternativeName>
        <fullName evidence="13">Methionyl-tRNA synthetase</fullName>
        <shortName evidence="13">MetRS</shortName>
    </alternativeName>
</protein>
<evidence type="ECO:0000256" key="10">
    <source>
        <dbReference type="ARBA" id="ARBA00022917"/>
    </source>
</evidence>
<keyword evidence="7 13" id="KW-0547">Nucleotide-binding</keyword>
<keyword evidence="6 13" id="KW-0436">Ligase</keyword>
<comment type="subcellular location">
    <subcellularLocation>
        <location evidence="2 13">Cytoplasm</location>
    </subcellularLocation>
</comment>
<dbReference type="GO" id="GO:0004825">
    <property type="term" value="F:methionine-tRNA ligase activity"/>
    <property type="evidence" value="ECO:0007669"/>
    <property type="project" value="UniProtKB-UniRule"/>
</dbReference>
<dbReference type="GO" id="GO:0000049">
    <property type="term" value="F:tRNA binding"/>
    <property type="evidence" value="ECO:0007669"/>
    <property type="project" value="UniProtKB-UniRule"/>
</dbReference>
<keyword evidence="9 13" id="KW-0694">RNA-binding</keyword>
<dbReference type="PANTHER" id="PTHR43326">
    <property type="entry name" value="METHIONYL-TRNA SYNTHETASE"/>
    <property type="match status" value="1"/>
</dbReference>
<dbReference type="InterPro" id="IPR001412">
    <property type="entry name" value="aa-tRNA-synth_I_CS"/>
</dbReference>
<comment type="subunit">
    <text evidence="3 13">Homodimer.</text>
</comment>
<comment type="caution">
    <text evidence="13">Lacks conserved residue(s) required for the propagation of feature annotation.</text>
</comment>
<evidence type="ECO:0000256" key="2">
    <source>
        <dbReference type="ARBA" id="ARBA00004496"/>
    </source>
</evidence>
<dbReference type="InterPro" id="IPR009080">
    <property type="entry name" value="tRNAsynth_Ia_anticodon-bd"/>
</dbReference>
<dbReference type="GO" id="GO:0046872">
    <property type="term" value="F:metal ion binding"/>
    <property type="evidence" value="ECO:0007669"/>
    <property type="project" value="UniProtKB-KW"/>
</dbReference>
<dbReference type="EC" id="6.1.1.10" evidence="13"/>
<evidence type="ECO:0000256" key="8">
    <source>
        <dbReference type="ARBA" id="ARBA00022840"/>
    </source>
</evidence>
<comment type="similarity">
    <text evidence="13">Belongs to the class-I aminoacyl-tRNA synthetase family. MetG type 2A subfamily.</text>
</comment>
<feature type="binding site" evidence="13">
    <location>
        <position position="146"/>
    </location>
    <ligand>
        <name>Zn(2+)</name>
        <dbReference type="ChEBI" id="CHEBI:29105"/>
    </ligand>
</feature>
<evidence type="ECO:0000256" key="11">
    <source>
        <dbReference type="ARBA" id="ARBA00023146"/>
    </source>
</evidence>
<evidence type="ECO:0000256" key="6">
    <source>
        <dbReference type="ARBA" id="ARBA00022598"/>
    </source>
</evidence>
<dbReference type="NCBIfam" id="TIGR00399">
    <property type="entry name" value="metG_C_term"/>
    <property type="match status" value="1"/>
</dbReference>
<dbReference type="InterPro" id="IPR012340">
    <property type="entry name" value="NA-bd_OB-fold"/>
</dbReference>
<dbReference type="Gene3D" id="2.40.50.140">
    <property type="entry name" value="Nucleic acid-binding proteins"/>
    <property type="match status" value="1"/>
</dbReference>
<keyword evidence="13" id="KW-0479">Metal-binding</keyword>
<feature type="short sequence motif" description="'KMSKS' region" evidence="13">
    <location>
        <begin position="296"/>
        <end position="300"/>
    </location>
</feature>
<dbReference type="InterPro" id="IPR033911">
    <property type="entry name" value="MetRS_core"/>
</dbReference>
<name>A0A1M4VG71_9FIRM</name>
<dbReference type="CDD" id="cd07957">
    <property type="entry name" value="Anticodon_Ia_Met"/>
    <property type="match status" value="1"/>
</dbReference>
<evidence type="ECO:0000256" key="12">
    <source>
        <dbReference type="ARBA" id="ARBA00047364"/>
    </source>
</evidence>
<reference evidence="16" key="1">
    <citation type="submission" date="2016-11" db="EMBL/GenBank/DDBJ databases">
        <authorList>
            <person name="Varghese N."/>
            <person name="Submissions S."/>
        </authorList>
    </citation>
    <scope>NUCLEOTIDE SEQUENCE [LARGE SCALE GENOMIC DNA]</scope>
    <source>
        <strain evidence="16">DSM 18095</strain>
    </source>
</reference>
<dbReference type="Pfam" id="PF19303">
    <property type="entry name" value="Anticodon_3"/>
    <property type="match status" value="1"/>
</dbReference>
<dbReference type="InterPro" id="IPR041872">
    <property type="entry name" value="Anticodon_Met"/>
</dbReference>
<dbReference type="STRING" id="1123404.SAMN02745784_01444"/>
<evidence type="ECO:0000256" key="9">
    <source>
        <dbReference type="ARBA" id="ARBA00022884"/>
    </source>
</evidence>
<dbReference type="PROSITE" id="PS50886">
    <property type="entry name" value="TRBD"/>
    <property type="match status" value="1"/>
</dbReference>
<evidence type="ECO:0000256" key="4">
    <source>
        <dbReference type="ARBA" id="ARBA00022490"/>
    </source>
</evidence>
<dbReference type="GO" id="GO:0005737">
    <property type="term" value="C:cytoplasm"/>
    <property type="evidence" value="ECO:0007669"/>
    <property type="project" value="UniProtKB-SubCell"/>
</dbReference>
<dbReference type="CDD" id="cd02800">
    <property type="entry name" value="tRNA_bind_EcMetRS_like"/>
    <property type="match status" value="1"/>
</dbReference>
<comment type="function">
    <text evidence="1 13">Is required not only for elongation of protein synthesis but also for the initiation of all mRNA translation through initiator tRNA(fMet) aminoacylation.</text>
</comment>
<evidence type="ECO:0000313" key="15">
    <source>
        <dbReference type="EMBL" id="SHE67979.1"/>
    </source>
</evidence>
<dbReference type="NCBIfam" id="TIGR00398">
    <property type="entry name" value="metG"/>
    <property type="match status" value="1"/>
</dbReference>
<keyword evidence="11 13" id="KW-0030">Aminoacyl-tRNA synthetase</keyword>
<dbReference type="FunFam" id="2.40.50.140:FF:000042">
    <property type="entry name" value="Methionine--tRNA ligase"/>
    <property type="match status" value="1"/>
</dbReference>
<dbReference type="GO" id="GO:0006431">
    <property type="term" value="P:methionyl-tRNA aminoacylation"/>
    <property type="evidence" value="ECO:0007669"/>
    <property type="project" value="UniProtKB-UniRule"/>
</dbReference>
<keyword evidence="16" id="KW-1185">Reference proteome</keyword>
<dbReference type="PROSITE" id="PS00178">
    <property type="entry name" value="AA_TRNA_LIGASE_I"/>
    <property type="match status" value="1"/>
</dbReference>
<proteinExistence type="inferred from homology"/>
<keyword evidence="13" id="KW-0862">Zinc</keyword>
<feature type="short sequence motif" description="'HIGH' region" evidence="13">
    <location>
        <begin position="11"/>
        <end position="21"/>
    </location>
</feature>
<dbReference type="SUPFAM" id="SSF52374">
    <property type="entry name" value="Nucleotidylyl transferase"/>
    <property type="match status" value="1"/>
</dbReference>
<dbReference type="InterPro" id="IPR015413">
    <property type="entry name" value="Methionyl/Leucyl_tRNA_Synth"/>
</dbReference>
<keyword evidence="5 13" id="KW-0820">tRNA-binding</keyword>
<dbReference type="Proteomes" id="UP000184114">
    <property type="component" value="Unassembled WGS sequence"/>
</dbReference>